<dbReference type="SUPFAM" id="SSF50978">
    <property type="entry name" value="WD40 repeat-like"/>
    <property type="match status" value="1"/>
</dbReference>
<dbReference type="GO" id="GO:0004843">
    <property type="term" value="F:cysteine-type deubiquitinase activity"/>
    <property type="evidence" value="ECO:0007669"/>
    <property type="project" value="TreeGrafter"/>
</dbReference>
<dbReference type="SMART" id="SM00320">
    <property type="entry name" value="WD40"/>
    <property type="match status" value="4"/>
</dbReference>
<dbReference type="CDD" id="cd22761">
    <property type="entry name" value="OTU_OTUD6"/>
    <property type="match status" value="1"/>
</dbReference>
<dbReference type="AlphaFoldDB" id="A0A8S1CBR2"/>
<evidence type="ECO:0000256" key="1">
    <source>
        <dbReference type="ARBA" id="ARBA00022801"/>
    </source>
</evidence>
<dbReference type="InterPro" id="IPR038765">
    <property type="entry name" value="Papain-like_cys_pep_sf"/>
</dbReference>
<accession>A0A8S1CBR2</accession>
<keyword evidence="5" id="KW-1185">Reference proteome</keyword>
<evidence type="ECO:0000256" key="2">
    <source>
        <dbReference type="SAM" id="MobiDB-lite"/>
    </source>
</evidence>
<name>A0A8S1CBR2_9INSE</name>
<feature type="region of interest" description="Disordered" evidence="2">
    <location>
        <begin position="99"/>
        <end position="143"/>
    </location>
</feature>
<evidence type="ECO:0000313" key="5">
    <source>
        <dbReference type="Proteomes" id="UP000494165"/>
    </source>
</evidence>
<dbReference type="Pfam" id="PF02338">
    <property type="entry name" value="OTU"/>
    <property type="match status" value="1"/>
</dbReference>
<dbReference type="InterPro" id="IPR049772">
    <property type="entry name" value="OTU_OTUD6"/>
</dbReference>
<dbReference type="InterPro" id="IPR015943">
    <property type="entry name" value="WD40/YVTN_repeat-like_dom_sf"/>
</dbReference>
<proteinExistence type="predicted"/>
<dbReference type="Proteomes" id="UP000494165">
    <property type="component" value="Unassembled WGS sequence"/>
</dbReference>
<dbReference type="PROSITE" id="PS50802">
    <property type="entry name" value="OTU"/>
    <property type="match status" value="1"/>
</dbReference>
<dbReference type="PANTHER" id="PTHR12419:SF10">
    <property type="entry name" value="DEUBIQUITINASE OTUD6B"/>
    <property type="match status" value="1"/>
</dbReference>
<feature type="domain" description="OTU" evidence="3">
    <location>
        <begin position="159"/>
        <end position="299"/>
    </location>
</feature>
<dbReference type="InterPro" id="IPR036322">
    <property type="entry name" value="WD40_repeat_dom_sf"/>
</dbReference>
<keyword evidence="1" id="KW-0378">Hydrolase</keyword>
<dbReference type="PANTHER" id="PTHR12419">
    <property type="entry name" value="OTU DOMAIN CONTAINING PROTEIN"/>
    <property type="match status" value="1"/>
</dbReference>
<dbReference type="EMBL" id="CADEPI010000027">
    <property type="protein sequence ID" value="CAB3366987.1"/>
    <property type="molecule type" value="Genomic_DNA"/>
</dbReference>
<organism evidence="4 5">
    <name type="scientific">Cloeon dipterum</name>
    <dbReference type="NCBI Taxonomy" id="197152"/>
    <lineage>
        <taxon>Eukaryota</taxon>
        <taxon>Metazoa</taxon>
        <taxon>Ecdysozoa</taxon>
        <taxon>Arthropoda</taxon>
        <taxon>Hexapoda</taxon>
        <taxon>Insecta</taxon>
        <taxon>Pterygota</taxon>
        <taxon>Palaeoptera</taxon>
        <taxon>Ephemeroptera</taxon>
        <taxon>Pisciforma</taxon>
        <taxon>Baetidae</taxon>
        <taxon>Cloeon</taxon>
    </lineage>
</organism>
<dbReference type="InterPro" id="IPR003323">
    <property type="entry name" value="OTU_dom"/>
</dbReference>
<dbReference type="Gene3D" id="3.90.70.80">
    <property type="match status" value="1"/>
</dbReference>
<dbReference type="SUPFAM" id="SSF54001">
    <property type="entry name" value="Cysteine proteinases"/>
    <property type="match status" value="1"/>
</dbReference>
<feature type="region of interest" description="Disordered" evidence="2">
    <location>
        <begin position="1"/>
        <end position="20"/>
    </location>
</feature>
<feature type="compositionally biased region" description="Basic and acidic residues" evidence="2">
    <location>
        <begin position="119"/>
        <end position="129"/>
    </location>
</feature>
<gene>
    <name evidence="4" type="ORF">CLODIP_2_CD13405</name>
</gene>
<sequence length="527" mass="58281">MLHRQARMASNPDASNLPIGNLEELEQIHKKERKDLQSKIQALKKSCAKGDKKKKKEVAEEIVKLEADLEKRQQEQISQFESSQPAPVAEVAGQIDGLALEEESSKGPRLTKAQKRRDKKAEKDKEREIQIAQQEQENKFGPRNREEVAIKELLKARKLQLFEVPSNGDCLYLAIEHQLKEKSRPSKDVSELRRLTSAYLRSHEDDLRPFTCNPSTGCEFSSEEYSKYCDRVEKDSSEWGGQLELQALSEALSTPIEVLQAEGAPVILGENHRPTAALVLTYHRHAFGLGEHYNSVAQYCAAKLLQAPSSRAQLVAFPGGEERSIQVASFEQEERVVSQMNYPGSVGNIMSLSYAGAGRVLALFEAGDLLLWDLRSPRKPQGAFRINLGDDDTAPSAAMCLAFSAPKSLGVVGSSDNTLHSFALDAGGFRTLPSAKITNEGTNHLCFRPDQKILAAACWDSKVRLFSTRSIDSKTVFRPLAVLPTLVEDKSFSCVTFSDKPVESFGGETILAAAGDACSILLWDIYN</sequence>
<evidence type="ECO:0000313" key="4">
    <source>
        <dbReference type="EMBL" id="CAB3366987.1"/>
    </source>
</evidence>
<comment type="caution">
    <text evidence="4">The sequence shown here is derived from an EMBL/GenBank/DDBJ whole genome shotgun (WGS) entry which is preliminary data.</text>
</comment>
<dbReference type="GO" id="GO:0016579">
    <property type="term" value="P:protein deubiquitination"/>
    <property type="evidence" value="ECO:0007669"/>
    <property type="project" value="TreeGrafter"/>
</dbReference>
<dbReference type="Gene3D" id="2.130.10.10">
    <property type="entry name" value="YVTN repeat-like/Quinoprotein amine dehydrogenase"/>
    <property type="match status" value="1"/>
</dbReference>
<protein>
    <recommendedName>
        <fullName evidence="3">OTU domain-containing protein</fullName>
    </recommendedName>
</protein>
<dbReference type="InterPro" id="IPR050704">
    <property type="entry name" value="Peptidase_C85-like"/>
</dbReference>
<dbReference type="InterPro" id="IPR001680">
    <property type="entry name" value="WD40_rpt"/>
</dbReference>
<reference evidence="4 5" key="1">
    <citation type="submission" date="2020-04" db="EMBL/GenBank/DDBJ databases">
        <authorList>
            <person name="Alioto T."/>
            <person name="Alioto T."/>
            <person name="Gomez Garrido J."/>
        </authorList>
    </citation>
    <scope>NUCLEOTIDE SEQUENCE [LARGE SCALE GENOMIC DNA]</scope>
</reference>
<evidence type="ECO:0000259" key="3">
    <source>
        <dbReference type="PROSITE" id="PS50802"/>
    </source>
</evidence>
<dbReference type="OrthoDB" id="415023at2759"/>